<dbReference type="Ensembl" id="ENSSFOT00015063978.1">
    <property type="protein sequence ID" value="ENSSFOP00015042797.1"/>
    <property type="gene ID" value="ENSSFOG00015029154.1"/>
</dbReference>
<sequence length="128" mass="14097">KWVMVTCSPAHISSLSACGQAPLNTGKVSGPVAAPGSWPWVVSMSDTGYFACQGSLINNQWVLTSAYCFVFGRYCMNSECGVTRVPRVPDLRNIDTRWFSPADTLSFRLLQLEPRRLAFLSGSTESER</sequence>
<dbReference type="GeneTree" id="ENSGT01120000277854"/>
<dbReference type="GO" id="GO:0004252">
    <property type="term" value="F:serine-type endopeptidase activity"/>
    <property type="evidence" value="ECO:0007669"/>
    <property type="project" value="InterPro"/>
</dbReference>
<dbReference type="GO" id="GO:0006508">
    <property type="term" value="P:proteolysis"/>
    <property type="evidence" value="ECO:0007669"/>
    <property type="project" value="InterPro"/>
</dbReference>
<dbReference type="Gene3D" id="2.40.10.10">
    <property type="entry name" value="Trypsin-like serine proteases"/>
    <property type="match status" value="1"/>
</dbReference>
<evidence type="ECO:0000313" key="4">
    <source>
        <dbReference type="Proteomes" id="UP000694397"/>
    </source>
</evidence>
<accession>A0A8C9VBK5</accession>
<reference evidence="3 4" key="1">
    <citation type="submission" date="2019-04" db="EMBL/GenBank/DDBJ databases">
        <authorList>
            <consortium name="Wellcome Sanger Institute Data Sharing"/>
        </authorList>
    </citation>
    <scope>NUCLEOTIDE SEQUENCE [LARGE SCALE GENOMIC DNA]</scope>
</reference>
<reference evidence="3" key="2">
    <citation type="submission" date="2025-08" db="UniProtKB">
        <authorList>
            <consortium name="Ensembl"/>
        </authorList>
    </citation>
    <scope>IDENTIFICATION</scope>
</reference>
<name>A0A8C9VBK5_SCLFO</name>
<dbReference type="InterPro" id="IPR001254">
    <property type="entry name" value="Trypsin_dom"/>
</dbReference>
<protein>
    <recommendedName>
        <fullName evidence="2">Peptidase S1 domain-containing protein</fullName>
    </recommendedName>
</protein>
<evidence type="ECO:0000256" key="1">
    <source>
        <dbReference type="ARBA" id="ARBA00023157"/>
    </source>
</evidence>
<evidence type="ECO:0000259" key="2">
    <source>
        <dbReference type="Pfam" id="PF00089"/>
    </source>
</evidence>
<dbReference type="OrthoDB" id="6380398at2759"/>
<feature type="domain" description="Peptidase S1" evidence="2">
    <location>
        <begin position="28"/>
        <end position="70"/>
    </location>
</feature>
<dbReference type="PANTHER" id="PTHR24252">
    <property type="entry name" value="ACROSIN-RELATED"/>
    <property type="match status" value="1"/>
</dbReference>
<evidence type="ECO:0000313" key="3">
    <source>
        <dbReference type="Ensembl" id="ENSSFOP00015042797.1"/>
    </source>
</evidence>
<dbReference type="AlphaFoldDB" id="A0A8C9VBK5"/>
<dbReference type="InterPro" id="IPR043504">
    <property type="entry name" value="Peptidase_S1_PA_chymotrypsin"/>
</dbReference>
<reference evidence="3" key="3">
    <citation type="submission" date="2025-09" db="UniProtKB">
        <authorList>
            <consortium name="Ensembl"/>
        </authorList>
    </citation>
    <scope>IDENTIFICATION</scope>
</reference>
<dbReference type="Pfam" id="PF00089">
    <property type="entry name" value="Trypsin"/>
    <property type="match status" value="1"/>
</dbReference>
<proteinExistence type="predicted"/>
<organism evidence="3 4">
    <name type="scientific">Scleropages formosus</name>
    <name type="common">Asian bonytongue</name>
    <name type="synonym">Osteoglossum formosum</name>
    <dbReference type="NCBI Taxonomy" id="113540"/>
    <lineage>
        <taxon>Eukaryota</taxon>
        <taxon>Metazoa</taxon>
        <taxon>Chordata</taxon>
        <taxon>Craniata</taxon>
        <taxon>Vertebrata</taxon>
        <taxon>Euteleostomi</taxon>
        <taxon>Actinopterygii</taxon>
        <taxon>Neopterygii</taxon>
        <taxon>Teleostei</taxon>
        <taxon>Osteoglossocephala</taxon>
        <taxon>Osteoglossomorpha</taxon>
        <taxon>Osteoglossiformes</taxon>
        <taxon>Osteoglossidae</taxon>
        <taxon>Scleropages</taxon>
    </lineage>
</organism>
<keyword evidence="1" id="KW-1015">Disulfide bond</keyword>
<dbReference type="Proteomes" id="UP000694397">
    <property type="component" value="Chromosome 8"/>
</dbReference>
<dbReference type="SUPFAM" id="SSF50494">
    <property type="entry name" value="Trypsin-like serine proteases"/>
    <property type="match status" value="1"/>
</dbReference>
<dbReference type="InterPro" id="IPR009003">
    <property type="entry name" value="Peptidase_S1_PA"/>
</dbReference>
<dbReference type="PANTHER" id="PTHR24252:SF8">
    <property type="entry name" value="ACROSIN"/>
    <property type="match status" value="1"/>
</dbReference>
<keyword evidence="4" id="KW-1185">Reference proteome</keyword>